<dbReference type="Pfam" id="PF02517">
    <property type="entry name" value="Rce1-like"/>
    <property type="match status" value="1"/>
</dbReference>
<evidence type="ECO:0000259" key="2">
    <source>
        <dbReference type="Pfam" id="PF02517"/>
    </source>
</evidence>
<name>A0A1W2CG18_KIBAR</name>
<feature type="transmembrane region" description="Helical" evidence="1">
    <location>
        <begin position="168"/>
        <end position="186"/>
    </location>
</feature>
<organism evidence="3 4">
    <name type="scientific">Kibdelosporangium aridum</name>
    <dbReference type="NCBI Taxonomy" id="2030"/>
    <lineage>
        <taxon>Bacteria</taxon>
        <taxon>Bacillati</taxon>
        <taxon>Actinomycetota</taxon>
        <taxon>Actinomycetes</taxon>
        <taxon>Pseudonocardiales</taxon>
        <taxon>Pseudonocardiaceae</taxon>
        <taxon>Kibdelosporangium</taxon>
    </lineage>
</organism>
<feature type="transmembrane region" description="Helical" evidence="1">
    <location>
        <begin position="198"/>
        <end position="216"/>
    </location>
</feature>
<evidence type="ECO:0000313" key="3">
    <source>
        <dbReference type="EMBL" id="SMC83904.1"/>
    </source>
</evidence>
<accession>A0A1W2CG18</accession>
<keyword evidence="1" id="KW-0472">Membrane</keyword>
<dbReference type="Proteomes" id="UP000192674">
    <property type="component" value="Unassembled WGS sequence"/>
</dbReference>
<proteinExistence type="predicted"/>
<dbReference type="EMBL" id="FWXV01000002">
    <property type="protein sequence ID" value="SMC83904.1"/>
    <property type="molecule type" value="Genomic_DNA"/>
</dbReference>
<feature type="transmembrane region" description="Helical" evidence="1">
    <location>
        <begin position="14"/>
        <end position="34"/>
    </location>
</feature>
<keyword evidence="1" id="KW-0812">Transmembrane</keyword>
<protein>
    <submittedName>
        <fullName evidence="3">CAAX protease self-immunity</fullName>
    </submittedName>
</protein>
<feature type="transmembrane region" description="Helical" evidence="1">
    <location>
        <begin position="76"/>
        <end position="98"/>
    </location>
</feature>
<dbReference type="AlphaFoldDB" id="A0A1W2CG18"/>
<feature type="domain" description="CAAX prenyl protease 2/Lysostaphin resistance protein A-like" evidence="2">
    <location>
        <begin position="115"/>
        <end position="201"/>
    </location>
</feature>
<keyword evidence="1" id="KW-1133">Transmembrane helix</keyword>
<keyword evidence="3" id="KW-0378">Hydrolase</keyword>
<dbReference type="GO" id="GO:0006508">
    <property type="term" value="P:proteolysis"/>
    <property type="evidence" value="ECO:0007669"/>
    <property type="project" value="UniProtKB-KW"/>
</dbReference>
<evidence type="ECO:0000256" key="1">
    <source>
        <dbReference type="SAM" id="Phobius"/>
    </source>
</evidence>
<gene>
    <name evidence="3" type="ORF">SAMN05661093_01972</name>
</gene>
<dbReference type="GO" id="GO:0004175">
    <property type="term" value="F:endopeptidase activity"/>
    <property type="evidence" value="ECO:0007669"/>
    <property type="project" value="UniProtKB-ARBA"/>
</dbReference>
<keyword evidence="4" id="KW-1185">Reference proteome</keyword>
<sequence>MSGETLSTDRLRKAYLGAEYAVIFFGVVIAYTVLFTGSNPIPVLVVLALAAVLYLLRSPAFDRGSLWRPGRLCAELPSIAFLWFVTAVGSTVVILFTTPELFLGFPRTEPVVWGFVMVLYPVLSVYPQELIFRAFMFQRYQPIFGDGIGMITASAAAFGFVHIAFGNWVSVVLSAAGGWIFASRYRRSRSLFTVSVEHALYGMLMFTVGLGIYFYHGASVS</sequence>
<dbReference type="InterPro" id="IPR003675">
    <property type="entry name" value="Rce1/LyrA-like_dom"/>
</dbReference>
<keyword evidence="3" id="KW-0645">Protease</keyword>
<reference evidence="3 4" key="1">
    <citation type="submission" date="2017-04" db="EMBL/GenBank/DDBJ databases">
        <authorList>
            <person name="Afonso C.L."/>
            <person name="Miller P.J."/>
            <person name="Scott M.A."/>
            <person name="Spackman E."/>
            <person name="Goraichik I."/>
            <person name="Dimitrov K.M."/>
            <person name="Suarez D.L."/>
            <person name="Swayne D.E."/>
        </authorList>
    </citation>
    <scope>NUCLEOTIDE SEQUENCE [LARGE SCALE GENOMIC DNA]</scope>
    <source>
        <strain evidence="3 4">DSM 43828</strain>
    </source>
</reference>
<evidence type="ECO:0000313" key="4">
    <source>
        <dbReference type="Proteomes" id="UP000192674"/>
    </source>
</evidence>
<dbReference type="OrthoDB" id="9805801at2"/>
<feature type="transmembrane region" description="Helical" evidence="1">
    <location>
        <begin position="40"/>
        <end position="56"/>
    </location>
</feature>
<dbReference type="RefSeq" id="WP_084425722.1">
    <property type="nucleotide sequence ID" value="NZ_FWXV01000002.1"/>
</dbReference>
<feature type="transmembrane region" description="Helical" evidence="1">
    <location>
        <begin position="110"/>
        <end position="131"/>
    </location>
</feature>
<dbReference type="GO" id="GO:0080120">
    <property type="term" value="P:CAAX-box protein maturation"/>
    <property type="evidence" value="ECO:0007669"/>
    <property type="project" value="UniProtKB-ARBA"/>
</dbReference>